<comment type="caution">
    <text evidence="1">The sequence shown here is derived from an EMBL/GenBank/DDBJ whole genome shotgun (WGS) entry which is preliminary data.</text>
</comment>
<dbReference type="Proteomes" id="UP000532746">
    <property type="component" value="Unassembled WGS sequence"/>
</dbReference>
<gene>
    <name evidence="1" type="ORF">HNQ93_004142</name>
</gene>
<evidence type="ECO:0000313" key="2">
    <source>
        <dbReference type="Proteomes" id="UP000532746"/>
    </source>
</evidence>
<name>A0A7W9T5P3_9BACT</name>
<proteinExistence type="predicted"/>
<sequence>MGRLHKGYAHLHRELSLLLVDEHGCLVLRLFMRAECRLVRGLKVVRGRYLFFAC</sequence>
<dbReference type="AlphaFoldDB" id="A0A7W9T5P3"/>
<dbReference type="EMBL" id="JACHGG010000010">
    <property type="protein sequence ID" value="MBB6061263.1"/>
    <property type="molecule type" value="Genomic_DNA"/>
</dbReference>
<reference evidence="1 2" key="1">
    <citation type="submission" date="2020-08" db="EMBL/GenBank/DDBJ databases">
        <title>Genomic Encyclopedia of Type Strains, Phase IV (KMG-IV): sequencing the most valuable type-strain genomes for metagenomic binning, comparative biology and taxonomic classification.</title>
        <authorList>
            <person name="Goeker M."/>
        </authorList>
    </citation>
    <scope>NUCLEOTIDE SEQUENCE [LARGE SCALE GENOMIC DNA]</scope>
    <source>
        <strain evidence="1 2">DSM 26718</strain>
    </source>
</reference>
<evidence type="ECO:0000313" key="1">
    <source>
        <dbReference type="EMBL" id="MBB6061263.1"/>
    </source>
</evidence>
<dbReference type="RefSeq" id="WP_162303730.1">
    <property type="nucleotide sequence ID" value="NZ_JACHGG010000010.1"/>
</dbReference>
<keyword evidence="2" id="KW-1185">Reference proteome</keyword>
<protein>
    <submittedName>
        <fullName evidence="1">Uncharacterized protein</fullName>
    </submittedName>
</protein>
<accession>A0A7W9T5P3</accession>
<organism evidence="1 2">
    <name type="scientific">Hymenobacter luteus</name>
    <dbReference type="NCBI Taxonomy" id="1411122"/>
    <lineage>
        <taxon>Bacteria</taxon>
        <taxon>Pseudomonadati</taxon>
        <taxon>Bacteroidota</taxon>
        <taxon>Cytophagia</taxon>
        <taxon>Cytophagales</taxon>
        <taxon>Hymenobacteraceae</taxon>
        <taxon>Hymenobacter</taxon>
    </lineage>
</organism>